<keyword evidence="1" id="KW-0934">Plastid</keyword>
<protein>
    <submittedName>
        <fullName evidence="1">Uncharacterized protein</fullName>
    </submittedName>
</protein>
<evidence type="ECO:0000313" key="1">
    <source>
        <dbReference type="EMBL" id="ARR28454.1"/>
    </source>
</evidence>
<sequence>MGFFLSLVIKMEKNFVLKTLRLSHKQESIEETRNSLLETGELILIIDFVKTHIQYKPNTFIASGATLEYRNAVKDGTLYQSYLNYLEEFHPKRAAENFSNFRDKLGTVFQSLGWSYLDPPVCGGRKIVELKNGGKRKLVGYFNIDWITPKEEELPSPYDLENE</sequence>
<keyword evidence="1" id="KW-0150">Chloroplast</keyword>
<gene>
    <name evidence="1" type="primary">orf163</name>
</gene>
<geneLocation type="chloroplast" evidence="1"/>
<proteinExistence type="predicted"/>
<accession>A0A3S6I2M6</accession>
<reference evidence="1" key="1">
    <citation type="submission" date="2016-08" db="EMBL/GenBank/DDBJ databases">
        <authorList>
            <person name="Wang Bo."/>
            <person name="Zheng Fengrong."/>
            <person name="Wang Xin."/>
            <person name="Du Fei."/>
        </authorList>
    </citation>
    <scope>NUCLEOTIDE SEQUENCE</scope>
</reference>
<organism evidence="1">
    <name type="scientific">Caulerpa okamurae</name>
    <dbReference type="NCBI Taxonomy" id="118247"/>
    <lineage>
        <taxon>Eukaryota</taxon>
        <taxon>Viridiplantae</taxon>
        <taxon>Chlorophyta</taxon>
        <taxon>core chlorophytes</taxon>
        <taxon>Ulvophyceae</taxon>
        <taxon>TCBD clade</taxon>
        <taxon>Bryopsidales</taxon>
        <taxon>Halimedineae</taxon>
        <taxon>Caulerpaceae</taxon>
        <taxon>Caulerpa</taxon>
    </lineage>
</organism>
<dbReference type="AlphaFoldDB" id="A0A3S6I2M6"/>
<name>A0A3S6I2M6_9CHLO</name>
<dbReference type="EMBL" id="KX809677">
    <property type="protein sequence ID" value="ARR28454.1"/>
    <property type="molecule type" value="Genomic_DNA"/>
</dbReference>